<evidence type="ECO:0000256" key="2">
    <source>
        <dbReference type="ARBA" id="ARBA00022840"/>
    </source>
</evidence>
<gene>
    <name evidence="6" type="ordered locus">MTES_0852</name>
</gene>
<dbReference type="SMART" id="SM00382">
    <property type="entry name" value="AAA"/>
    <property type="match status" value="1"/>
</dbReference>
<evidence type="ECO:0000256" key="3">
    <source>
        <dbReference type="SAM" id="MobiDB-lite"/>
    </source>
</evidence>
<keyword evidence="1" id="KW-0547">Nucleotide-binding</keyword>
<evidence type="ECO:0000313" key="7">
    <source>
        <dbReference type="Proteomes" id="UP000008975"/>
    </source>
</evidence>
<dbReference type="InterPro" id="IPR005702">
    <property type="entry name" value="Wzc-like_C"/>
</dbReference>
<dbReference type="eggNOG" id="COG0489">
    <property type="taxonomic scope" value="Bacteria"/>
</dbReference>
<dbReference type="NCBIfam" id="TIGR01007">
    <property type="entry name" value="eps_fam"/>
    <property type="match status" value="1"/>
</dbReference>
<organism evidence="6 7">
    <name type="scientific">Microbacterium testaceum (strain StLB037)</name>
    <dbReference type="NCBI Taxonomy" id="979556"/>
    <lineage>
        <taxon>Bacteria</taxon>
        <taxon>Bacillati</taxon>
        <taxon>Actinomycetota</taxon>
        <taxon>Actinomycetes</taxon>
        <taxon>Micrococcales</taxon>
        <taxon>Microbacteriaceae</taxon>
        <taxon>Microbacterium</taxon>
    </lineage>
</organism>
<dbReference type="SUPFAM" id="SSF52540">
    <property type="entry name" value="P-loop containing nucleoside triphosphate hydrolases"/>
    <property type="match status" value="1"/>
</dbReference>
<reference key="2">
    <citation type="submission" date="2011-02" db="EMBL/GenBank/DDBJ databases">
        <title>Genome sequence of Microbacterium testaceum StLB037.</title>
        <authorList>
            <person name="Morohoshi T."/>
            <person name="Wang W.Z."/>
            <person name="Someya N."/>
            <person name="Ikeda T."/>
        </authorList>
    </citation>
    <scope>NUCLEOTIDE SEQUENCE</scope>
    <source>
        <strain>StLB037</strain>
    </source>
</reference>
<accession>E8NEF0</accession>
<keyword evidence="2" id="KW-0067">ATP-binding</keyword>
<name>E8NEF0_MICTS</name>
<feature type="transmembrane region" description="Helical" evidence="4">
    <location>
        <begin position="12"/>
        <end position="34"/>
    </location>
</feature>
<dbReference type="Pfam" id="PF10609">
    <property type="entry name" value="ParA"/>
    <property type="match status" value="1"/>
</dbReference>
<dbReference type="InterPro" id="IPR003593">
    <property type="entry name" value="AAA+_ATPase"/>
</dbReference>
<dbReference type="eggNOG" id="COG3944">
    <property type="taxonomic scope" value="Bacteria"/>
</dbReference>
<protein>
    <submittedName>
        <fullName evidence="6">ATPase</fullName>
    </submittedName>
</protein>
<dbReference type="KEGG" id="mts:MTES_0852"/>
<evidence type="ECO:0000259" key="5">
    <source>
        <dbReference type="SMART" id="SM00382"/>
    </source>
</evidence>
<keyword evidence="4" id="KW-0472">Membrane</keyword>
<dbReference type="EMBL" id="AP012052">
    <property type="protein sequence ID" value="BAJ73816.1"/>
    <property type="molecule type" value="Genomic_DNA"/>
</dbReference>
<feature type="transmembrane region" description="Helical" evidence="4">
    <location>
        <begin position="173"/>
        <end position="194"/>
    </location>
</feature>
<dbReference type="AlphaFoldDB" id="E8NEF0"/>
<dbReference type="PANTHER" id="PTHR32309:SF13">
    <property type="entry name" value="FERRIC ENTEROBACTIN TRANSPORT PROTEIN FEPE"/>
    <property type="match status" value="1"/>
</dbReference>
<dbReference type="InterPro" id="IPR033756">
    <property type="entry name" value="YlxH/NBP35"/>
</dbReference>
<dbReference type="GO" id="GO:0005524">
    <property type="term" value="F:ATP binding"/>
    <property type="evidence" value="ECO:0007669"/>
    <property type="project" value="UniProtKB-KW"/>
</dbReference>
<evidence type="ECO:0000256" key="4">
    <source>
        <dbReference type="SAM" id="Phobius"/>
    </source>
</evidence>
<dbReference type="CDD" id="cd05387">
    <property type="entry name" value="BY-kinase"/>
    <property type="match status" value="1"/>
</dbReference>
<dbReference type="PANTHER" id="PTHR32309">
    <property type="entry name" value="TYROSINE-PROTEIN KINASE"/>
    <property type="match status" value="1"/>
</dbReference>
<reference evidence="6 7" key="1">
    <citation type="journal article" date="2011" name="J. Bacteriol.">
        <title>Genome sequence of Microbacterium testaceum StLB037, an N-acylhomoserine lactone-degrading bacterium isolated from potato leaves.</title>
        <authorList>
            <person name="Morohoshi T."/>
            <person name="Wang W.-Z."/>
            <person name="Someya N."/>
            <person name="Ikeda T."/>
        </authorList>
    </citation>
    <scope>NUCLEOTIDE SEQUENCE [LARGE SCALE GENOMIC DNA]</scope>
    <source>
        <strain evidence="6 7">StLB037</strain>
    </source>
</reference>
<dbReference type="Proteomes" id="UP000008975">
    <property type="component" value="Chromosome"/>
</dbReference>
<dbReference type="InterPro" id="IPR027417">
    <property type="entry name" value="P-loop_NTPase"/>
</dbReference>
<sequence length="555" mass="58717">MDMQRVVRVLRAYWKAIVALTVVGGLAGLGWSALQPRVYTADASGYVAAMSSDNSTGAALAGDQLALSKVKSFIDMGYWRSVAEAAKEDLGLSDSPESLVQRIQVSNPVDTVNVRVDAAGPTPEAARDLAEAWIRGMTKQVDGLNSAGSGQGAVRLVAGDSARLPTSPSSPNVRLNVAIGAIAGAILGVVFALVRRAFDRRLRAARDITEAVDTSVVGVLPVDKELASGRAVFSFDDIKDGRGSFAHKEAMRELRTNLQYVDVDHPAKVIVITSPLPGDGKSTTAANLAVSIAATGRSVILIDADMRRPVLGGMFGFSDDVGLSDVLAGRAQIEQVAHQVDEHGRLFVVAAGRTPPNPTEMVGSQRMQQLARRLSDDMIVVIDSPPTLAVADAAVIASWADGAVLVVTAGRTTDDMLVRASDNIGKTRGRLLGVVLNRVPLRGVDSSYYGSQYAGYYGYGAASGARRSWWRRGWFGSAKRRPDDDAEAVADPGPRRRAALPPDNVSGLRTLSQRRTAGGQSGDTTGEDRESAVVATKPAVSAQEAAVGVRRRRRP</sequence>
<proteinExistence type="predicted"/>
<evidence type="ECO:0000256" key="1">
    <source>
        <dbReference type="ARBA" id="ARBA00022741"/>
    </source>
</evidence>
<dbReference type="HOGENOM" id="CLU_009912_4_1_11"/>
<dbReference type="Gene3D" id="3.40.50.300">
    <property type="entry name" value="P-loop containing nucleotide triphosphate hydrolases"/>
    <property type="match status" value="1"/>
</dbReference>
<keyword evidence="4" id="KW-1133">Transmembrane helix</keyword>
<dbReference type="InterPro" id="IPR050445">
    <property type="entry name" value="Bact_polysacc_biosynth/exp"/>
</dbReference>
<keyword evidence="4" id="KW-0812">Transmembrane</keyword>
<feature type="domain" description="AAA+ ATPase" evidence="5">
    <location>
        <begin position="266"/>
        <end position="430"/>
    </location>
</feature>
<dbReference type="STRING" id="979556.MTES_0852"/>
<feature type="region of interest" description="Disordered" evidence="3">
    <location>
        <begin position="478"/>
        <end position="555"/>
    </location>
</feature>
<evidence type="ECO:0000313" key="6">
    <source>
        <dbReference type="EMBL" id="BAJ73816.1"/>
    </source>
</evidence>